<dbReference type="EMBL" id="JAGQHS010000225">
    <property type="protein sequence ID" value="MCA9758882.1"/>
    <property type="molecule type" value="Genomic_DNA"/>
</dbReference>
<feature type="transmembrane region" description="Helical" evidence="12">
    <location>
        <begin position="6"/>
        <end position="25"/>
    </location>
</feature>
<proteinExistence type="inferred from homology"/>
<evidence type="ECO:0000256" key="7">
    <source>
        <dbReference type="ARBA" id="ARBA00022989"/>
    </source>
</evidence>
<evidence type="ECO:0000256" key="1">
    <source>
        <dbReference type="ARBA" id="ARBA00004651"/>
    </source>
</evidence>
<evidence type="ECO:0000313" key="14">
    <source>
        <dbReference type="EMBL" id="MCA9758882.1"/>
    </source>
</evidence>
<accession>A0A956NGB7</accession>
<feature type="transmembrane region" description="Helical" evidence="12">
    <location>
        <begin position="247"/>
        <end position="269"/>
    </location>
</feature>
<evidence type="ECO:0000256" key="6">
    <source>
        <dbReference type="ARBA" id="ARBA00022692"/>
    </source>
</evidence>
<protein>
    <submittedName>
        <fullName evidence="14">Sodium:proton antiporter</fullName>
    </submittedName>
</protein>
<sequence>MTHVFDTAAVLLMLAAAFGLFNHHVLRLPFTIGLMLSALAASAAVLVLDGLVPGAGLVGPVRTAVMSIDFHDALMHGMLSFLLFAGALHVEMEDLVEHKVSVIALASLGLLISTAIIGFASFGVFQLLGVSIALPYCLVFGALISPTDPIAVLGIMKAVGAPRNLEIKVAGESLFNDGFAVVVFGALLAWATATGVGHEAVSHGAAAVGHGAAAVGQGAAAVGHGAAGAGAAAGHGAGLGIGSLVRFFVAEVGGGIALGLGTGYVIYLAMRHLDEPNLEILLSMALVMGLTFLAFRLHVSAPLACVVAGLFIGNRGRRLAMSARTRNALDIVWAFIDEMLNAILFLLVGLEIFAVELSRPFILAGFALIPIGLIARWISVWFPTSVLRLDKEPAPGALKVLTWGGLKGGISVALALSLPDFEGRGAILTVTYAIVVFSIVFQGLTIGRVVRGVSVPAAHS</sequence>
<feature type="transmembrane region" description="Helical" evidence="12">
    <location>
        <begin position="102"/>
        <end position="127"/>
    </location>
</feature>
<evidence type="ECO:0000256" key="8">
    <source>
        <dbReference type="ARBA" id="ARBA00023053"/>
    </source>
</evidence>
<comment type="caution">
    <text evidence="14">The sequence shown here is derived from an EMBL/GenBank/DDBJ whole genome shotgun (WGS) entry which is preliminary data.</text>
</comment>
<dbReference type="GO" id="GO:0098719">
    <property type="term" value="P:sodium ion import across plasma membrane"/>
    <property type="evidence" value="ECO:0007669"/>
    <property type="project" value="TreeGrafter"/>
</dbReference>
<dbReference type="GO" id="GO:0015385">
    <property type="term" value="F:sodium:proton antiporter activity"/>
    <property type="evidence" value="ECO:0007669"/>
    <property type="project" value="InterPro"/>
</dbReference>
<feature type="transmembrane region" description="Helical" evidence="12">
    <location>
        <begin position="133"/>
        <end position="153"/>
    </location>
</feature>
<dbReference type="Pfam" id="PF00999">
    <property type="entry name" value="Na_H_Exchanger"/>
    <property type="match status" value="1"/>
</dbReference>
<keyword evidence="11" id="KW-0739">Sodium transport</keyword>
<dbReference type="Proteomes" id="UP000739538">
    <property type="component" value="Unassembled WGS sequence"/>
</dbReference>
<evidence type="ECO:0000256" key="10">
    <source>
        <dbReference type="ARBA" id="ARBA00023136"/>
    </source>
</evidence>
<keyword evidence="6 12" id="KW-0812">Transmembrane</keyword>
<evidence type="ECO:0000256" key="3">
    <source>
        <dbReference type="ARBA" id="ARBA00022448"/>
    </source>
</evidence>
<reference evidence="14" key="1">
    <citation type="submission" date="2020-04" db="EMBL/GenBank/DDBJ databases">
        <authorList>
            <person name="Zhang T."/>
        </authorList>
    </citation>
    <scope>NUCLEOTIDE SEQUENCE</scope>
    <source>
        <strain evidence="14">HKST-UBA02</strain>
    </source>
</reference>
<reference evidence="14" key="2">
    <citation type="journal article" date="2021" name="Microbiome">
        <title>Successional dynamics and alternative stable states in a saline activated sludge microbial community over 9 years.</title>
        <authorList>
            <person name="Wang Y."/>
            <person name="Ye J."/>
            <person name="Ju F."/>
            <person name="Liu L."/>
            <person name="Boyd J.A."/>
            <person name="Deng Y."/>
            <person name="Parks D.H."/>
            <person name="Jiang X."/>
            <person name="Yin X."/>
            <person name="Woodcroft B.J."/>
            <person name="Tyson G.W."/>
            <person name="Hugenholtz P."/>
            <person name="Polz M.F."/>
            <person name="Zhang T."/>
        </authorList>
    </citation>
    <scope>NUCLEOTIDE SEQUENCE</scope>
    <source>
        <strain evidence="14">HKST-UBA02</strain>
    </source>
</reference>
<comment type="subcellular location">
    <subcellularLocation>
        <location evidence="1">Cell membrane</location>
        <topology evidence="1">Multi-pass membrane protein</topology>
    </subcellularLocation>
</comment>
<keyword evidence="4" id="KW-0050">Antiport</keyword>
<keyword evidence="8" id="KW-0915">Sodium</keyword>
<name>A0A956NGB7_UNCEI</name>
<evidence type="ECO:0000256" key="4">
    <source>
        <dbReference type="ARBA" id="ARBA00022449"/>
    </source>
</evidence>
<keyword evidence="5" id="KW-1003">Cell membrane</keyword>
<evidence type="ECO:0000259" key="13">
    <source>
        <dbReference type="Pfam" id="PF00999"/>
    </source>
</evidence>
<dbReference type="Gene3D" id="6.10.140.1330">
    <property type="match status" value="1"/>
</dbReference>
<feature type="transmembrane region" description="Helical" evidence="12">
    <location>
        <begin position="281"/>
        <end position="311"/>
    </location>
</feature>
<evidence type="ECO:0000256" key="11">
    <source>
        <dbReference type="ARBA" id="ARBA00023201"/>
    </source>
</evidence>
<feature type="domain" description="Cation/H+ exchanger transmembrane" evidence="13">
    <location>
        <begin position="15"/>
        <end position="451"/>
    </location>
</feature>
<feature type="transmembrane region" description="Helical" evidence="12">
    <location>
        <begin position="32"/>
        <end position="53"/>
    </location>
</feature>
<evidence type="ECO:0000256" key="12">
    <source>
        <dbReference type="SAM" id="Phobius"/>
    </source>
</evidence>
<dbReference type="InterPro" id="IPR018422">
    <property type="entry name" value="Cation/H_exchanger_CPA1"/>
</dbReference>
<keyword evidence="9" id="KW-0406">Ion transport</keyword>
<organism evidence="14 15">
    <name type="scientific">Eiseniibacteriota bacterium</name>
    <dbReference type="NCBI Taxonomy" id="2212470"/>
    <lineage>
        <taxon>Bacteria</taxon>
        <taxon>Candidatus Eiseniibacteriota</taxon>
    </lineage>
</organism>
<feature type="transmembrane region" description="Helical" evidence="12">
    <location>
        <begin position="400"/>
        <end position="418"/>
    </location>
</feature>
<feature type="transmembrane region" description="Helical" evidence="12">
    <location>
        <begin position="73"/>
        <end position="90"/>
    </location>
</feature>
<dbReference type="GO" id="GO:0005886">
    <property type="term" value="C:plasma membrane"/>
    <property type="evidence" value="ECO:0007669"/>
    <property type="project" value="UniProtKB-SubCell"/>
</dbReference>
<evidence type="ECO:0000256" key="2">
    <source>
        <dbReference type="ARBA" id="ARBA00007367"/>
    </source>
</evidence>
<feature type="transmembrane region" description="Helical" evidence="12">
    <location>
        <begin position="331"/>
        <end position="354"/>
    </location>
</feature>
<keyword evidence="3" id="KW-0813">Transport</keyword>
<feature type="transmembrane region" description="Helical" evidence="12">
    <location>
        <begin position="425"/>
        <end position="446"/>
    </location>
</feature>
<dbReference type="PANTHER" id="PTHR10110">
    <property type="entry name" value="SODIUM/HYDROGEN EXCHANGER"/>
    <property type="match status" value="1"/>
</dbReference>
<dbReference type="GO" id="GO:0051453">
    <property type="term" value="P:regulation of intracellular pH"/>
    <property type="evidence" value="ECO:0007669"/>
    <property type="project" value="TreeGrafter"/>
</dbReference>
<dbReference type="AlphaFoldDB" id="A0A956NGB7"/>
<comment type="similarity">
    <text evidence="2">Belongs to the monovalent cation:proton antiporter 1 (CPA1) transporter (TC 2.A.36) family.</text>
</comment>
<keyword evidence="7 12" id="KW-1133">Transmembrane helix</keyword>
<dbReference type="InterPro" id="IPR006153">
    <property type="entry name" value="Cation/H_exchanger_TM"/>
</dbReference>
<evidence type="ECO:0000313" key="15">
    <source>
        <dbReference type="Proteomes" id="UP000739538"/>
    </source>
</evidence>
<evidence type="ECO:0000256" key="5">
    <source>
        <dbReference type="ARBA" id="ARBA00022475"/>
    </source>
</evidence>
<feature type="transmembrane region" description="Helical" evidence="12">
    <location>
        <begin position="361"/>
        <end position="380"/>
    </location>
</feature>
<keyword evidence="10 12" id="KW-0472">Membrane</keyword>
<dbReference type="PANTHER" id="PTHR10110:SF195">
    <property type="entry name" value="NA(+)_H(+) ANTIPORTER NHAS2"/>
    <property type="match status" value="1"/>
</dbReference>
<dbReference type="GO" id="GO:0015386">
    <property type="term" value="F:potassium:proton antiporter activity"/>
    <property type="evidence" value="ECO:0007669"/>
    <property type="project" value="TreeGrafter"/>
</dbReference>
<evidence type="ECO:0000256" key="9">
    <source>
        <dbReference type="ARBA" id="ARBA00023065"/>
    </source>
</evidence>
<feature type="transmembrane region" description="Helical" evidence="12">
    <location>
        <begin position="174"/>
        <end position="193"/>
    </location>
</feature>
<gene>
    <name evidence="14" type="ORF">KDA27_24015</name>
</gene>